<proteinExistence type="predicted"/>
<reference evidence="1 2" key="1">
    <citation type="journal article" date="2009" name="Nat. Genet.">
        <title>The genome of the cucumber, Cucumis sativus L.</title>
        <authorList>
            <person name="Huang S."/>
            <person name="Li R."/>
            <person name="Zhang Z."/>
            <person name="Li L."/>
            <person name="Gu X."/>
            <person name="Fan W."/>
            <person name="Lucas W.J."/>
            <person name="Wang X."/>
            <person name="Xie B."/>
            <person name="Ni P."/>
            <person name="Ren Y."/>
            <person name="Zhu H."/>
            <person name="Li J."/>
            <person name="Lin K."/>
            <person name="Jin W."/>
            <person name="Fei Z."/>
            <person name="Li G."/>
            <person name="Staub J."/>
            <person name="Kilian A."/>
            <person name="van der Vossen E.A."/>
            <person name="Wu Y."/>
            <person name="Guo J."/>
            <person name="He J."/>
            <person name="Jia Z."/>
            <person name="Ren Y."/>
            <person name="Tian G."/>
            <person name="Lu Y."/>
            <person name="Ruan J."/>
            <person name="Qian W."/>
            <person name="Wang M."/>
            <person name="Huang Q."/>
            <person name="Li B."/>
            <person name="Xuan Z."/>
            <person name="Cao J."/>
            <person name="Asan"/>
            <person name="Wu Z."/>
            <person name="Zhang J."/>
            <person name="Cai Q."/>
            <person name="Bai Y."/>
            <person name="Zhao B."/>
            <person name="Han Y."/>
            <person name="Li Y."/>
            <person name="Li X."/>
            <person name="Wang S."/>
            <person name="Shi Q."/>
            <person name="Liu S."/>
            <person name="Cho W.K."/>
            <person name="Kim J.Y."/>
            <person name="Xu Y."/>
            <person name="Heller-Uszynska K."/>
            <person name="Miao H."/>
            <person name="Cheng Z."/>
            <person name="Zhang S."/>
            <person name="Wu J."/>
            <person name="Yang Y."/>
            <person name="Kang H."/>
            <person name="Li M."/>
            <person name="Liang H."/>
            <person name="Ren X."/>
            <person name="Shi Z."/>
            <person name="Wen M."/>
            <person name="Jian M."/>
            <person name="Yang H."/>
            <person name="Zhang G."/>
            <person name="Yang Z."/>
            <person name="Chen R."/>
            <person name="Liu S."/>
            <person name="Li J."/>
            <person name="Ma L."/>
            <person name="Liu H."/>
            <person name="Zhou Y."/>
            <person name="Zhao J."/>
            <person name="Fang X."/>
            <person name="Li G."/>
            <person name="Fang L."/>
            <person name="Li Y."/>
            <person name="Liu D."/>
            <person name="Zheng H."/>
            <person name="Zhang Y."/>
            <person name="Qin N."/>
            <person name="Li Z."/>
            <person name="Yang G."/>
            <person name="Yang S."/>
            <person name="Bolund L."/>
            <person name="Kristiansen K."/>
            <person name="Zheng H."/>
            <person name="Li S."/>
            <person name="Zhang X."/>
            <person name="Yang H."/>
            <person name="Wang J."/>
            <person name="Sun R."/>
            <person name="Zhang B."/>
            <person name="Jiang S."/>
            <person name="Wang J."/>
            <person name="Du Y."/>
            <person name="Li S."/>
        </authorList>
    </citation>
    <scope>NUCLEOTIDE SEQUENCE [LARGE SCALE GENOMIC DNA]</scope>
    <source>
        <strain evidence="2">cv. 9930</strain>
    </source>
</reference>
<accession>A0A0A0KUK5</accession>
<dbReference type="Gramene" id="KGN52112">
    <property type="protein sequence ID" value="KGN52112"/>
    <property type="gene ID" value="Csa_5G610460"/>
</dbReference>
<name>A0A0A0KUK5_CUCSA</name>
<reference evidence="1 2" key="3">
    <citation type="journal article" date="2010" name="BMC Genomics">
        <title>Transcriptome sequencing and comparative analysis of cucumber flowers with different sex types.</title>
        <authorList>
            <person name="Guo S."/>
            <person name="Zheng Y."/>
            <person name="Joung J.G."/>
            <person name="Liu S."/>
            <person name="Zhang Z."/>
            <person name="Crasta O.R."/>
            <person name="Sobral B.W."/>
            <person name="Xu Y."/>
            <person name="Huang S."/>
            <person name="Fei Z."/>
        </authorList>
    </citation>
    <scope>NUCLEOTIDE SEQUENCE [LARGE SCALE GENOMIC DNA]</scope>
    <source>
        <strain evidence="2">cv. 9930</strain>
    </source>
</reference>
<dbReference type="EMBL" id="CM002926">
    <property type="protein sequence ID" value="KGN52112.1"/>
    <property type="molecule type" value="Genomic_DNA"/>
</dbReference>
<dbReference type="Proteomes" id="UP000029981">
    <property type="component" value="Chromosome 5"/>
</dbReference>
<gene>
    <name evidence="1" type="ORF">Csa_5G610460</name>
</gene>
<evidence type="ECO:0000313" key="1">
    <source>
        <dbReference type="EMBL" id="KGN52112.1"/>
    </source>
</evidence>
<sequence>MMIQQTATAHTPSHAAQLEPISVLSCQPPSSPGSEPGPALVLSSVFHGYFHNWSLHLHGNLIPWPKLEFILLLRP</sequence>
<protein>
    <submittedName>
        <fullName evidence="1">Uncharacterized protein</fullName>
    </submittedName>
</protein>
<reference evidence="1 2" key="2">
    <citation type="journal article" date="2009" name="PLoS ONE">
        <title>An integrated genetic and cytogenetic map of the cucumber genome.</title>
        <authorList>
            <person name="Ren Y."/>
            <person name="Zhang Z."/>
            <person name="Liu J."/>
            <person name="Staub J.E."/>
            <person name="Han Y."/>
            <person name="Cheng Z."/>
            <person name="Li X."/>
            <person name="Lu J."/>
            <person name="Miao H."/>
            <person name="Kang H."/>
            <person name="Xie B."/>
            <person name="Gu X."/>
            <person name="Wang X."/>
            <person name="Du Y."/>
            <person name="Jin W."/>
            <person name="Huang S."/>
        </authorList>
    </citation>
    <scope>NUCLEOTIDE SEQUENCE [LARGE SCALE GENOMIC DNA]</scope>
    <source>
        <strain evidence="2">cv. 9930</strain>
    </source>
</reference>
<keyword evidence="2" id="KW-1185">Reference proteome</keyword>
<organism evidence="1 2">
    <name type="scientific">Cucumis sativus</name>
    <name type="common">Cucumber</name>
    <dbReference type="NCBI Taxonomy" id="3659"/>
    <lineage>
        <taxon>Eukaryota</taxon>
        <taxon>Viridiplantae</taxon>
        <taxon>Streptophyta</taxon>
        <taxon>Embryophyta</taxon>
        <taxon>Tracheophyta</taxon>
        <taxon>Spermatophyta</taxon>
        <taxon>Magnoliopsida</taxon>
        <taxon>eudicotyledons</taxon>
        <taxon>Gunneridae</taxon>
        <taxon>Pentapetalae</taxon>
        <taxon>rosids</taxon>
        <taxon>fabids</taxon>
        <taxon>Cucurbitales</taxon>
        <taxon>Cucurbitaceae</taxon>
        <taxon>Benincaseae</taxon>
        <taxon>Cucumis</taxon>
    </lineage>
</organism>
<evidence type="ECO:0000313" key="2">
    <source>
        <dbReference type="Proteomes" id="UP000029981"/>
    </source>
</evidence>
<dbReference type="AlphaFoldDB" id="A0A0A0KUK5"/>
<reference evidence="1 2" key="4">
    <citation type="journal article" date="2011" name="BMC Genomics">
        <title>RNA-Seq improves annotation of protein-coding genes in the cucumber genome.</title>
        <authorList>
            <person name="Li Z."/>
            <person name="Zhang Z."/>
            <person name="Yan P."/>
            <person name="Huang S."/>
            <person name="Fei Z."/>
            <person name="Lin K."/>
        </authorList>
    </citation>
    <scope>NUCLEOTIDE SEQUENCE [LARGE SCALE GENOMIC DNA]</scope>
    <source>
        <strain evidence="2">cv. 9930</strain>
    </source>
</reference>